<keyword evidence="3" id="KW-1185">Reference proteome</keyword>
<proteinExistence type="predicted"/>
<dbReference type="PROSITE" id="PS51819">
    <property type="entry name" value="VOC"/>
    <property type="match status" value="1"/>
</dbReference>
<dbReference type="PANTHER" id="PTHR33993">
    <property type="entry name" value="GLYOXALASE-RELATED"/>
    <property type="match status" value="1"/>
</dbReference>
<dbReference type="InterPro" id="IPR037523">
    <property type="entry name" value="VOC_core"/>
</dbReference>
<evidence type="ECO:0000313" key="2">
    <source>
        <dbReference type="EMBL" id="SMP35691.1"/>
    </source>
</evidence>
<dbReference type="SUPFAM" id="SSF54593">
    <property type="entry name" value="Glyoxalase/Bleomycin resistance protein/Dihydroxybiphenyl dioxygenase"/>
    <property type="match status" value="1"/>
</dbReference>
<evidence type="ECO:0000313" key="3">
    <source>
        <dbReference type="Proteomes" id="UP001157914"/>
    </source>
</evidence>
<dbReference type="Proteomes" id="UP001157914">
    <property type="component" value="Unassembled WGS sequence"/>
</dbReference>
<dbReference type="PANTHER" id="PTHR33993:SF14">
    <property type="entry name" value="GB|AAF24581.1"/>
    <property type="match status" value="1"/>
</dbReference>
<gene>
    <name evidence="2" type="ORF">SAMN06265374_4079</name>
</gene>
<dbReference type="InterPro" id="IPR029068">
    <property type="entry name" value="Glyas_Bleomycin-R_OHBP_Dase"/>
</dbReference>
<dbReference type="CDD" id="cd07247">
    <property type="entry name" value="SgaA_N_like"/>
    <property type="match status" value="1"/>
</dbReference>
<reference evidence="2 3" key="1">
    <citation type="submission" date="2017-05" db="EMBL/GenBank/DDBJ databases">
        <authorList>
            <person name="Varghese N."/>
            <person name="Submissions S."/>
        </authorList>
    </citation>
    <scope>NUCLEOTIDE SEQUENCE [LARGE SCALE GENOMIC DNA]</scope>
    <source>
        <strain evidence="2 3">DSM 15949</strain>
    </source>
</reference>
<feature type="domain" description="VOC" evidence="1">
    <location>
        <begin position="34"/>
        <end position="151"/>
    </location>
</feature>
<dbReference type="InterPro" id="IPR004360">
    <property type="entry name" value="Glyas_Fos-R_dOase_dom"/>
</dbReference>
<name>A0ABY1PJF4_9HYPH</name>
<dbReference type="InterPro" id="IPR052164">
    <property type="entry name" value="Anthracycline_SecMetBiosynth"/>
</dbReference>
<dbReference type="Gene3D" id="3.10.180.10">
    <property type="entry name" value="2,3-Dihydroxybiphenyl 1,2-Dioxygenase, domain 1"/>
    <property type="match status" value="1"/>
</dbReference>
<accession>A0ABY1PJF4</accession>
<protein>
    <recommendedName>
        <fullName evidence="1">VOC domain-containing protein</fullName>
    </recommendedName>
</protein>
<dbReference type="EMBL" id="FXTT01000006">
    <property type="protein sequence ID" value="SMP35691.1"/>
    <property type="molecule type" value="Genomic_DNA"/>
</dbReference>
<organism evidence="2 3">
    <name type="scientific">Roseibium denhamense</name>
    <dbReference type="NCBI Taxonomy" id="76305"/>
    <lineage>
        <taxon>Bacteria</taxon>
        <taxon>Pseudomonadati</taxon>
        <taxon>Pseudomonadota</taxon>
        <taxon>Alphaproteobacteria</taxon>
        <taxon>Hyphomicrobiales</taxon>
        <taxon>Stappiaceae</taxon>
        <taxon>Roseibium</taxon>
    </lineage>
</organism>
<dbReference type="Pfam" id="PF00903">
    <property type="entry name" value="Glyoxalase"/>
    <property type="match status" value="1"/>
</dbReference>
<evidence type="ECO:0000259" key="1">
    <source>
        <dbReference type="PROSITE" id="PS51819"/>
    </source>
</evidence>
<comment type="caution">
    <text evidence="2">The sequence shown here is derived from an EMBL/GenBank/DDBJ whole genome shotgun (WGS) entry which is preliminary data.</text>
</comment>
<sequence length="156" mass="17399">MAMFMVLSPDHVRAGRQYILPSISKGKTMWEHGTFYWNELMTRDPEKAKAFYTTCLGWQFSEMPMEDGTIYHLAKLGDDPVAGVFPMSGPKFGGVSEHWMSYLSVDNVDERLELAKTQGAMILTPPFVVPGIGRIAVLKDPGGAVQGWMTPAEIRE</sequence>